<dbReference type="AlphaFoldDB" id="A0A1Y3BA69"/>
<reference evidence="1 2" key="1">
    <citation type="submission" date="2017-03" db="EMBL/GenBank/DDBJ databases">
        <title>Genome Survey of Euroglyphus maynei.</title>
        <authorList>
            <person name="Arlian L.G."/>
            <person name="Morgan M.S."/>
            <person name="Rider S.D."/>
        </authorList>
    </citation>
    <scope>NUCLEOTIDE SEQUENCE [LARGE SCALE GENOMIC DNA]</scope>
    <source>
        <strain evidence="1">Arlian Lab</strain>
        <tissue evidence="1">Whole body</tissue>
    </source>
</reference>
<evidence type="ECO:0000313" key="2">
    <source>
        <dbReference type="Proteomes" id="UP000194236"/>
    </source>
</evidence>
<accession>A0A1Y3BA69</accession>
<proteinExistence type="predicted"/>
<sequence length="78" mass="9097">MVVSDDHGQTFATIRQINSGISTFQIVTDNYDDDRSRDRRYEIIVVPKSVDENSIQIQGTWENFTIKWNRVTNVNYGQ</sequence>
<dbReference type="OrthoDB" id="65481at2759"/>
<evidence type="ECO:0000313" key="1">
    <source>
        <dbReference type="EMBL" id="OTF77759.1"/>
    </source>
</evidence>
<name>A0A1Y3BA69_EURMA</name>
<feature type="non-terminal residue" evidence="1">
    <location>
        <position position="78"/>
    </location>
</feature>
<comment type="caution">
    <text evidence="1">The sequence shown here is derived from an EMBL/GenBank/DDBJ whole genome shotgun (WGS) entry which is preliminary data.</text>
</comment>
<dbReference type="Proteomes" id="UP000194236">
    <property type="component" value="Unassembled WGS sequence"/>
</dbReference>
<protein>
    <submittedName>
        <fullName evidence="1">Uncharacterized protein</fullName>
    </submittedName>
</protein>
<organism evidence="1 2">
    <name type="scientific">Euroglyphus maynei</name>
    <name type="common">Mayne's house dust mite</name>
    <dbReference type="NCBI Taxonomy" id="6958"/>
    <lineage>
        <taxon>Eukaryota</taxon>
        <taxon>Metazoa</taxon>
        <taxon>Ecdysozoa</taxon>
        <taxon>Arthropoda</taxon>
        <taxon>Chelicerata</taxon>
        <taxon>Arachnida</taxon>
        <taxon>Acari</taxon>
        <taxon>Acariformes</taxon>
        <taxon>Sarcoptiformes</taxon>
        <taxon>Astigmata</taxon>
        <taxon>Psoroptidia</taxon>
        <taxon>Analgoidea</taxon>
        <taxon>Pyroglyphidae</taxon>
        <taxon>Pyroglyphinae</taxon>
        <taxon>Euroglyphus</taxon>
    </lineage>
</organism>
<dbReference type="EMBL" id="MUJZ01031050">
    <property type="protein sequence ID" value="OTF77759.1"/>
    <property type="molecule type" value="Genomic_DNA"/>
</dbReference>
<gene>
    <name evidence="1" type="ORF">BLA29_009964</name>
</gene>
<keyword evidence="2" id="KW-1185">Reference proteome</keyword>